<proteinExistence type="predicted"/>
<sequence>TLFEQPYNGQYVWLLREGETDPVPARYSSEGHRRAEFSLLGDDFSYGRGSAWAPMEIPENANKVSP</sequence>
<name>A0A0F9I829_9ZZZZ</name>
<protein>
    <submittedName>
        <fullName evidence="1">Uncharacterized protein</fullName>
    </submittedName>
</protein>
<comment type="caution">
    <text evidence="1">The sequence shown here is derived from an EMBL/GenBank/DDBJ whole genome shotgun (WGS) entry which is preliminary data.</text>
</comment>
<organism evidence="1">
    <name type="scientific">marine sediment metagenome</name>
    <dbReference type="NCBI Taxonomy" id="412755"/>
    <lineage>
        <taxon>unclassified sequences</taxon>
        <taxon>metagenomes</taxon>
        <taxon>ecological metagenomes</taxon>
    </lineage>
</organism>
<gene>
    <name evidence="1" type="ORF">LCGC14_1692090</name>
</gene>
<dbReference type="AlphaFoldDB" id="A0A0F9I829"/>
<accession>A0A0F9I829</accession>
<evidence type="ECO:0000313" key="1">
    <source>
        <dbReference type="EMBL" id="KKM15819.1"/>
    </source>
</evidence>
<dbReference type="EMBL" id="LAZR01014815">
    <property type="protein sequence ID" value="KKM15819.1"/>
    <property type="molecule type" value="Genomic_DNA"/>
</dbReference>
<feature type="non-terminal residue" evidence="1">
    <location>
        <position position="1"/>
    </location>
</feature>
<reference evidence="1" key="1">
    <citation type="journal article" date="2015" name="Nature">
        <title>Complex archaea that bridge the gap between prokaryotes and eukaryotes.</title>
        <authorList>
            <person name="Spang A."/>
            <person name="Saw J.H."/>
            <person name="Jorgensen S.L."/>
            <person name="Zaremba-Niedzwiedzka K."/>
            <person name="Martijn J."/>
            <person name="Lind A.E."/>
            <person name="van Eijk R."/>
            <person name="Schleper C."/>
            <person name="Guy L."/>
            <person name="Ettema T.J."/>
        </authorList>
    </citation>
    <scope>NUCLEOTIDE SEQUENCE</scope>
</reference>